<dbReference type="GO" id="GO:0002143">
    <property type="term" value="P:tRNA wobble position uridine thiolation"/>
    <property type="evidence" value="ECO:0007669"/>
    <property type="project" value="TreeGrafter"/>
</dbReference>
<dbReference type="EMBL" id="AFQD01000578">
    <property type="protein sequence ID" value="EGQ77239.1"/>
    <property type="molecule type" value="Genomic_DNA"/>
</dbReference>
<dbReference type="AlphaFoldDB" id="F9ERH4"/>
<dbReference type="PANTHER" id="PTHR11933">
    <property type="entry name" value="TRNA 5-METHYLAMINOMETHYL-2-THIOURIDYLATE -METHYLTRANSFERASE"/>
    <property type="match status" value="1"/>
</dbReference>
<gene>
    <name evidence="1" type="ORF">HMPREF9094_2529</name>
</gene>
<dbReference type="Gene3D" id="3.40.50.620">
    <property type="entry name" value="HUPs"/>
    <property type="match status" value="1"/>
</dbReference>
<dbReference type="HOGENOM" id="CLU_2787873_0_0_0"/>
<dbReference type="GO" id="GO:0004808">
    <property type="term" value="F:tRNA (5-methylaminomethyl-2-thiouridylate)(34)-methyltransferase activity"/>
    <property type="evidence" value="ECO:0007669"/>
    <property type="project" value="UniProtKB-EC"/>
</dbReference>
<proteinExistence type="predicted"/>
<keyword evidence="1" id="KW-0808">Transferase</keyword>
<dbReference type="PATRIC" id="fig|997347.4.peg.2263"/>
<organism evidence="1 2">
    <name type="scientific">Fusobacterium animalis ATCC 51191</name>
    <dbReference type="NCBI Taxonomy" id="997347"/>
    <lineage>
        <taxon>Bacteria</taxon>
        <taxon>Fusobacteriati</taxon>
        <taxon>Fusobacteriota</taxon>
        <taxon>Fusobacteriia</taxon>
        <taxon>Fusobacteriales</taxon>
        <taxon>Fusobacteriaceae</taxon>
        <taxon>Fusobacterium</taxon>
    </lineage>
</organism>
<name>F9ERH4_9FUSO</name>
<reference evidence="1 2" key="1">
    <citation type="submission" date="2011-05" db="EMBL/GenBank/DDBJ databases">
        <authorList>
            <person name="Muzny D."/>
            <person name="Qin X."/>
            <person name="Deng J."/>
            <person name="Jiang H."/>
            <person name="Liu Y."/>
            <person name="Qu J."/>
            <person name="Song X.-Z."/>
            <person name="Zhang L."/>
            <person name="Thornton R."/>
            <person name="Coyle M."/>
            <person name="Francisco L."/>
            <person name="Jackson L."/>
            <person name="Javaid M."/>
            <person name="Korchina V."/>
            <person name="Kovar C."/>
            <person name="Mata R."/>
            <person name="Mathew T."/>
            <person name="Ngo R."/>
            <person name="Nguyen L."/>
            <person name="Nguyen N."/>
            <person name="Okwuonu G."/>
            <person name="Ongeri F."/>
            <person name="Pham C."/>
            <person name="Simmons D."/>
            <person name="Wilczek-Boney K."/>
            <person name="Hale W."/>
            <person name="Jakkamsetti A."/>
            <person name="Pham P."/>
            <person name="Ruth R."/>
            <person name="San Lucas F."/>
            <person name="Warren J."/>
            <person name="Zhang J."/>
            <person name="Zhao Z."/>
            <person name="Zhou C."/>
            <person name="Zhu D."/>
            <person name="Lee S."/>
            <person name="Bess C."/>
            <person name="Blankenburg K."/>
            <person name="Forbes L."/>
            <person name="Fu Q."/>
            <person name="Gubbala S."/>
            <person name="Hirani K."/>
            <person name="Jayaseelan J.C."/>
            <person name="Lara F."/>
            <person name="Munidasa M."/>
            <person name="Palculict T."/>
            <person name="Patil S."/>
            <person name="Pu L.-L."/>
            <person name="Saada N."/>
            <person name="Tang L."/>
            <person name="Weissenberger G."/>
            <person name="Zhu Y."/>
            <person name="Hemphill L."/>
            <person name="Shang Y."/>
            <person name="Youmans B."/>
            <person name="Ayvaz T."/>
            <person name="Ross M."/>
            <person name="Santibanez J."/>
            <person name="Aqrawi P."/>
            <person name="Gross S."/>
            <person name="Joshi V."/>
            <person name="Fowler G."/>
            <person name="Nazareth L."/>
            <person name="Reid J."/>
            <person name="Worley K."/>
            <person name="Petrosino J."/>
            <person name="Highlander S."/>
            <person name="Gibbs R."/>
        </authorList>
    </citation>
    <scope>NUCLEOTIDE SEQUENCE [LARGE SCALE GENOMIC DNA]</scope>
    <source>
        <strain evidence="1 2">ATCC 51191</strain>
    </source>
</reference>
<evidence type="ECO:0000313" key="2">
    <source>
        <dbReference type="Proteomes" id="UP000005392"/>
    </source>
</evidence>
<dbReference type="Proteomes" id="UP000005392">
    <property type="component" value="Unassembled WGS sequence"/>
</dbReference>
<keyword evidence="2" id="KW-1185">Reference proteome</keyword>
<protein>
    <submittedName>
        <fullName evidence="1">tRNA (5-methylaminomethyl-2-thiouridylate)-methyltransferase</fullName>
        <ecNumber evidence="1">2.1.1.61</ecNumber>
    </submittedName>
</protein>
<keyword evidence="1" id="KW-0489">Methyltransferase</keyword>
<comment type="caution">
    <text evidence="1">The sequence shown here is derived from an EMBL/GenBank/DDBJ whole genome shotgun (WGS) entry which is preliminary data.</text>
</comment>
<dbReference type="GO" id="GO:0032259">
    <property type="term" value="P:methylation"/>
    <property type="evidence" value="ECO:0007669"/>
    <property type="project" value="UniProtKB-KW"/>
</dbReference>
<dbReference type="Pfam" id="PF03054">
    <property type="entry name" value="tRNA_Me_trans"/>
    <property type="match status" value="1"/>
</dbReference>
<dbReference type="PANTHER" id="PTHR11933:SF5">
    <property type="entry name" value="MITOCHONDRIAL TRNA-SPECIFIC 2-THIOURIDYLASE 1"/>
    <property type="match status" value="1"/>
</dbReference>
<evidence type="ECO:0000313" key="1">
    <source>
        <dbReference type="EMBL" id="EGQ77239.1"/>
    </source>
</evidence>
<accession>F9ERH4</accession>
<dbReference type="InterPro" id="IPR014729">
    <property type="entry name" value="Rossmann-like_a/b/a_fold"/>
</dbReference>
<dbReference type="SUPFAM" id="SSF52402">
    <property type="entry name" value="Adenine nucleotide alpha hydrolases-like"/>
    <property type="match status" value="1"/>
</dbReference>
<dbReference type="EC" id="2.1.1.61" evidence="1"/>
<sequence>MSGGVDSSTVAYLLKQQGYDIFGVTMKTFKDEDSDAKKVCDDLGIEHYVLDVRDEFKKKLLITLLMNI</sequence>